<evidence type="ECO:0000313" key="1">
    <source>
        <dbReference type="EMBL" id="MQS10618.1"/>
    </source>
</evidence>
<comment type="caution">
    <text evidence="1">The sequence shown here is derived from an EMBL/GenBank/DDBJ whole genome shotgun (WGS) entry which is preliminary data.</text>
</comment>
<dbReference type="Proteomes" id="UP000315516">
    <property type="component" value="Unassembled WGS sequence"/>
</dbReference>
<name>A0A646IIB9_9ACTN</name>
<gene>
    <name evidence="1" type="ORF">FNX48_026695</name>
</gene>
<protein>
    <submittedName>
        <fullName evidence="1">Cytochrome c1</fullName>
    </submittedName>
</protein>
<feature type="non-terminal residue" evidence="1">
    <location>
        <position position="1"/>
    </location>
</feature>
<dbReference type="EMBL" id="VJYJ02001769">
    <property type="protein sequence ID" value="MQS10618.1"/>
    <property type="molecule type" value="Genomic_DNA"/>
</dbReference>
<sequence>VLLFIGVFFVLAWRLNAAYWKDIK</sequence>
<proteinExistence type="predicted"/>
<accession>A0A646IIB9</accession>
<organism evidence="1">
    <name type="scientific">Streptomyces alkaliphilus</name>
    <dbReference type="NCBI Taxonomy" id="1472722"/>
    <lineage>
        <taxon>Bacteria</taxon>
        <taxon>Bacillati</taxon>
        <taxon>Actinomycetota</taxon>
        <taxon>Actinomycetes</taxon>
        <taxon>Kitasatosporales</taxon>
        <taxon>Streptomycetaceae</taxon>
        <taxon>Streptomyces</taxon>
    </lineage>
</organism>
<dbReference type="AlphaFoldDB" id="A0A646IIB9"/>
<reference evidence="1" key="1">
    <citation type="submission" date="2019-10" db="EMBL/GenBank/DDBJ databases">
        <title>Streptomyces sp. nov., a novel actinobacterium isolated from alkaline environment.</title>
        <authorList>
            <person name="Golinska P."/>
        </authorList>
    </citation>
    <scope>NUCLEOTIDE SEQUENCE</scope>
    <source>
        <strain evidence="1">IF17</strain>
    </source>
</reference>